<organism evidence="2 3">
    <name type="scientific">Haemaphysalis longicornis</name>
    <name type="common">Bush tick</name>
    <dbReference type="NCBI Taxonomy" id="44386"/>
    <lineage>
        <taxon>Eukaryota</taxon>
        <taxon>Metazoa</taxon>
        <taxon>Ecdysozoa</taxon>
        <taxon>Arthropoda</taxon>
        <taxon>Chelicerata</taxon>
        <taxon>Arachnida</taxon>
        <taxon>Acari</taxon>
        <taxon>Parasitiformes</taxon>
        <taxon>Ixodida</taxon>
        <taxon>Ixodoidea</taxon>
        <taxon>Ixodidae</taxon>
        <taxon>Haemaphysalinae</taxon>
        <taxon>Haemaphysalis</taxon>
    </lineage>
</organism>
<evidence type="ECO:0000256" key="1">
    <source>
        <dbReference type="SAM" id="MobiDB-lite"/>
    </source>
</evidence>
<dbReference type="Proteomes" id="UP000821853">
    <property type="component" value="Chromosome 1"/>
</dbReference>
<evidence type="ECO:0000313" key="3">
    <source>
        <dbReference type="Proteomes" id="UP000821853"/>
    </source>
</evidence>
<dbReference type="EMBL" id="JABSTR010000001">
    <property type="protein sequence ID" value="KAH9362149.1"/>
    <property type="molecule type" value="Genomic_DNA"/>
</dbReference>
<dbReference type="AlphaFoldDB" id="A0A9J6FGN8"/>
<keyword evidence="3" id="KW-1185">Reference proteome</keyword>
<feature type="compositionally biased region" description="Polar residues" evidence="1">
    <location>
        <begin position="120"/>
        <end position="146"/>
    </location>
</feature>
<reference evidence="2 3" key="1">
    <citation type="journal article" date="2020" name="Cell">
        <title>Large-Scale Comparative Analyses of Tick Genomes Elucidate Their Genetic Diversity and Vector Capacities.</title>
        <authorList>
            <consortium name="Tick Genome and Microbiome Consortium (TIGMIC)"/>
            <person name="Jia N."/>
            <person name="Wang J."/>
            <person name="Shi W."/>
            <person name="Du L."/>
            <person name="Sun Y."/>
            <person name="Zhan W."/>
            <person name="Jiang J.F."/>
            <person name="Wang Q."/>
            <person name="Zhang B."/>
            <person name="Ji P."/>
            <person name="Bell-Sakyi L."/>
            <person name="Cui X.M."/>
            <person name="Yuan T.T."/>
            <person name="Jiang B.G."/>
            <person name="Yang W.F."/>
            <person name="Lam T.T."/>
            <person name="Chang Q.C."/>
            <person name="Ding S.J."/>
            <person name="Wang X.J."/>
            <person name="Zhu J.G."/>
            <person name="Ruan X.D."/>
            <person name="Zhao L."/>
            <person name="Wei J.T."/>
            <person name="Ye R.Z."/>
            <person name="Que T.C."/>
            <person name="Du C.H."/>
            <person name="Zhou Y.H."/>
            <person name="Cheng J.X."/>
            <person name="Dai P.F."/>
            <person name="Guo W.B."/>
            <person name="Han X.H."/>
            <person name="Huang E.J."/>
            <person name="Li L.F."/>
            <person name="Wei W."/>
            <person name="Gao Y.C."/>
            <person name="Liu J.Z."/>
            <person name="Shao H.Z."/>
            <person name="Wang X."/>
            <person name="Wang C.C."/>
            <person name="Yang T.C."/>
            <person name="Huo Q.B."/>
            <person name="Li W."/>
            <person name="Chen H.Y."/>
            <person name="Chen S.E."/>
            <person name="Zhou L.G."/>
            <person name="Ni X.B."/>
            <person name="Tian J.H."/>
            <person name="Sheng Y."/>
            <person name="Liu T."/>
            <person name="Pan Y.S."/>
            <person name="Xia L.Y."/>
            <person name="Li J."/>
            <person name="Zhao F."/>
            <person name="Cao W.C."/>
        </authorList>
    </citation>
    <scope>NUCLEOTIDE SEQUENCE [LARGE SCALE GENOMIC DNA]</scope>
    <source>
        <strain evidence="2">HaeL-2018</strain>
    </source>
</reference>
<name>A0A9J6FGN8_HAELO</name>
<protein>
    <submittedName>
        <fullName evidence="2">Uncharacterized protein</fullName>
    </submittedName>
</protein>
<sequence>MYAAPPSLSTLKTKNRTSVYPTASTVTGIMPPPTPNARHDFKRMKTSLKACRLVNNEPPVFANGQTNTHRHLHWTTPTTHLCKTASAHSGNPPAKIAPNRHAGLQAEAAVRWLRPQQGTLRTAATAPENSQQGTRGICDSANSSQEAPPHLKDQKRQLNQGK</sequence>
<dbReference type="VEuPathDB" id="VectorBase:HLOH_062070"/>
<feature type="region of interest" description="Disordered" evidence="1">
    <location>
        <begin position="120"/>
        <end position="162"/>
    </location>
</feature>
<comment type="caution">
    <text evidence="2">The sequence shown here is derived from an EMBL/GenBank/DDBJ whole genome shotgun (WGS) entry which is preliminary data.</text>
</comment>
<evidence type="ECO:0000313" key="2">
    <source>
        <dbReference type="EMBL" id="KAH9362149.1"/>
    </source>
</evidence>
<proteinExistence type="predicted"/>
<accession>A0A9J6FGN8</accession>
<gene>
    <name evidence="2" type="ORF">HPB48_002127</name>
</gene>